<organism evidence="1 2">
    <name type="scientific">Brassica cretica</name>
    <name type="common">Mustard</name>
    <dbReference type="NCBI Taxonomy" id="69181"/>
    <lineage>
        <taxon>Eukaryota</taxon>
        <taxon>Viridiplantae</taxon>
        <taxon>Streptophyta</taxon>
        <taxon>Embryophyta</taxon>
        <taxon>Tracheophyta</taxon>
        <taxon>Spermatophyta</taxon>
        <taxon>Magnoliopsida</taxon>
        <taxon>eudicotyledons</taxon>
        <taxon>Gunneridae</taxon>
        <taxon>Pentapetalae</taxon>
        <taxon>rosids</taxon>
        <taxon>malvids</taxon>
        <taxon>Brassicales</taxon>
        <taxon>Brassicaceae</taxon>
        <taxon>Brassiceae</taxon>
        <taxon>Brassica</taxon>
    </lineage>
</organism>
<dbReference type="Proteomes" id="UP000712600">
    <property type="component" value="Unassembled WGS sequence"/>
</dbReference>
<comment type="caution">
    <text evidence="1">The sequence shown here is derived from an EMBL/GenBank/DDBJ whole genome shotgun (WGS) entry which is preliminary data.</text>
</comment>
<dbReference type="AlphaFoldDB" id="A0A8S9SHF9"/>
<gene>
    <name evidence="1" type="ORF">F2Q69_00032940</name>
</gene>
<reference evidence="1" key="1">
    <citation type="submission" date="2019-12" db="EMBL/GenBank/DDBJ databases">
        <title>Genome sequencing and annotation of Brassica cretica.</title>
        <authorList>
            <person name="Studholme D.J."/>
            <person name="Sarris P."/>
        </authorList>
    </citation>
    <scope>NUCLEOTIDE SEQUENCE</scope>
    <source>
        <strain evidence="1">PFS-109/04</strain>
        <tissue evidence="1">Leaf</tissue>
    </source>
</reference>
<protein>
    <submittedName>
        <fullName evidence="1">Uncharacterized protein</fullName>
    </submittedName>
</protein>
<sequence length="72" mass="7613">MGSCYMARSLRQYQAHPQVLINAIEGGGSDLEDPCAMESNSGVCGNGVNGRDWCILVSAGYDAHVLDPLANL</sequence>
<evidence type="ECO:0000313" key="2">
    <source>
        <dbReference type="Proteomes" id="UP000712600"/>
    </source>
</evidence>
<dbReference type="EMBL" id="QGKX02000004">
    <property type="protein sequence ID" value="KAF3600244.1"/>
    <property type="molecule type" value="Genomic_DNA"/>
</dbReference>
<proteinExistence type="predicted"/>
<name>A0A8S9SHF9_BRACR</name>
<evidence type="ECO:0000313" key="1">
    <source>
        <dbReference type="EMBL" id="KAF3600244.1"/>
    </source>
</evidence>
<accession>A0A8S9SHF9</accession>